<keyword evidence="1" id="KW-0479">Metal-binding</keyword>
<keyword evidence="1" id="KW-0862">Zinc</keyword>
<comment type="similarity">
    <text evidence="1">Belongs to the LTN1 family.</text>
</comment>
<dbReference type="Gene3D" id="2.30.30.100">
    <property type="match status" value="1"/>
</dbReference>
<keyword evidence="1" id="KW-0833">Ubl conjugation pathway</keyword>
<accession>A0ABQ8UU07</accession>
<evidence type="ECO:0000256" key="1">
    <source>
        <dbReference type="RuleBase" id="RU367090"/>
    </source>
</evidence>
<dbReference type="EMBL" id="JAPMOS010000008">
    <property type="protein sequence ID" value="KAJ4461222.1"/>
    <property type="molecule type" value="Genomic_DNA"/>
</dbReference>
<feature type="domain" description="E3 ubiquitin-protein ligase listerin ubiquitin conjugating" evidence="4">
    <location>
        <begin position="1450"/>
        <end position="1532"/>
    </location>
</feature>
<dbReference type="InterPro" id="IPR039795">
    <property type="entry name" value="LTN1/Rkr1"/>
</dbReference>
<keyword evidence="1" id="KW-0808">Transferase</keyword>
<dbReference type="InterPro" id="IPR001163">
    <property type="entry name" value="Sm_dom_euk/arc"/>
</dbReference>
<dbReference type="InterPro" id="IPR010920">
    <property type="entry name" value="LSM_dom_sf"/>
</dbReference>
<comment type="caution">
    <text evidence="5">The sequence shown here is derived from an EMBL/GenBank/DDBJ whole genome shotgun (WGS) entry which is preliminary data.</text>
</comment>
<feature type="compositionally biased region" description="Low complexity" evidence="2">
    <location>
        <begin position="1160"/>
        <end position="1170"/>
    </location>
</feature>
<comment type="pathway">
    <text evidence="1">Protein modification; protein ubiquitination.</text>
</comment>
<keyword evidence="6" id="KW-1185">Reference proteome</keyword>
<reference evidence="5" key="1">
    <citation type="journal article" date="2022" name="bioRxiv">
        <title>Genomics of Preaxostyla Flagellates Illuminates Evolutionary Transitions and the Path Towards Mitochondrial Loss.</title>
        <authorList>
            <person name="Novak L.V.F."/>
            <person name="Treitli S.C."/>
            <person name="Pyrih J."/>
            <person name="Halakuc P."/>
            <person name="Pipaliya S.V."/>
            <person name="Vacek V."/>
            <person name="Brzon O."/>
            <person name="Soukal P."/>
            <person name="Eme L."/>
            <person name="Dacks J.B."/>
            <person name="Karnkowska A."/>
            <person name="Elias M."/>
            <person name="Hampl V."/>
        </authorList>
    </citation>
    <scope>NUCLEOTIDE SEQUENCE</scope>
    <source>
        <strain evidence="5">RCP-MX</strain>
    </source>
</reference>
<evidence type="ECO:0000259" key="4">
    <source>
        <dbReference type="Pfam" id="PF23009"/>
    </source>
</evidence>
<feature type="region of interest" description="Disordered" evidence="2">
    <location>
        <begin position="92"/>
        <end position="121"/>
    </location>
</feature>
<comment type="subunit">
    <text evidence="1">Component of the ribosome quality control complex (RQC).</text>
</comment>
<dbReference type="Gene3D" id="3.30.40.10">
    <property type="entry name" value="Zinc/RING finger domain, C3HC4 (zinc finger)"/>
    <property type="match status" value="1"/>
</dbReference>
<protein>
    <recommendedName>
        <fullName evidence="1">E3 ubiquitin-protein ligase listerin</fullName>
        <ecNumber evidence="1">2.3.2.27</ecNumber>
    </recommendedName>
    <alternativeName>
        <fullName evidence="1">RING-type E3 ubiquitin transferase listerin</fullName>
    </alternativeName>
</protein>
<feature type="domain" description="Sm" evidence="3">
    <location>
        <begin position="1642"/>
        <end position="1700"/>
    </location>
</feature>
<evidence type="ECO:0000256" key="2">
    <source>
        <dbReference type="SAM" id="MobiDB-lite"/>
    </source>
</evidence>
<dbReference type="SUPFAM" id="SSF50182">
    <property type="entry name" value="Sm-like ribonucleoproteins"/>
    <property type="match status" value="1"/>
</dbReference>
<dbReference type="InterPro" id="IPR013083">
    <property type="entry name" value="Znf_RING/FYVE/PHD"/>
</dbReference>
<keyword evidence="1" id="KW-0863">Zinc-finger</keyword>
<name>A0ABQ8UU07_9EUKA</name>
<organism evidence="5 6">
    <name type="scientific">Paratrimastix pyriformis</name>
    <dbReference type="NCBI Taxonomy" id="342808"/>
    <lineage>
        <taxon>Eukaryota</taxon>
        <taxon>Metamonada</taxon>
        <taxon>Preaxostyla</taxon>
        <taxon>Paratrimastigidae</taxon>
        <taxon>Paratrimastix</taxon>
    </lineage>
</organism>
<dbReference type="EC" id="2.3.2.27" evidence="1"/>
<sequence length="1740" mass="183033">MFARAPWDTLCDSATEDIESGTALVMSTLTPRIQEAITARQKPAVSPRAVGDMVAQTLSALQPRRPMVSDRVLGQLAHDLLVPLLVQRGVPAAAAPPPRRPARPRDPAAAAAAADQPAESPAEAHERVCLRVALLAECLGAAEALSPALPQLTKPLWRCAWDELTRLLGGSLEPAALHEARGAAGLLGSLVRAGERSGAAHGGLAGCWVQGWDEGEAPRPEAAPVDVLLHHASALLSDSLLPWLRQLCSSPAAAAPLPALPADAPASFRPGPLETLRGLAGALLTAAARGARDMADLGAGMVGPVWREYLKVAMEAAGQDGSAVRAWIDQVSFAAAPRQLWHCPEMDALAQWLLAALLAEAPDLPAAADDALPEGGDEDEDAGGAGIEAATALRDLSTLGLLGTIAGLDENGILSALRWRIGCSLLGPDVQASLYQRCADGLKALNEELCRRSRKSSAALISRRTGILFALSRTLLLAARPTAASAAPVPAVFALAEALWPVIFLRTLPRGTAALYREATATAGDEEEEDEDEDLLGGEEARVAKKAALAACCGPELTGRALEVAMRLVARRQEEKPVEAATLLGLLPAHAEQRAPLALLGVEVWMGPVRALCHAASVPQQQREALAARLLGSLADLVPTEWAPAGAAPSALRPLRPRGSRALAEYPGNPDAALLVTCTLLDLSPRPATLRALIPGTPALWDSIRAACAPHLLHQAPILRDVATVPALPAPAPLLHAAAAPAPSAAAMVEVTATAQVDIPPVPATPQPAPVDDSQQQPKGLMAGWSAARPVLDYVVWASWVAAVMQPLGGYRAWAGIESALQGPSPVSADLFPHLLTCAQLLYDMVAVACHGVPAAPAVAALQNGTLTCLPLLTRPLPLAAPVAAATETAPLPEMGDLAAALLGPECIPSAPAVPRTLLGLCAQAVARQLAPALAPMFAAPGPLAQLAAGMDQPIPARLCCLAMGLLPPAALPAVLTQLARGADAARLALLVRAGAALGLAPAGWLEAAEADRALDAAAEALAATSAPSPALAGSLSLFGALLEQGHPRAIELAAIHAGPLRAACQALAAAPGPISPEAPLFALALVRADPQSPAWRQPEGAWVWHLCLETLRSHLQRKLNLDLYRHLLPAGFDLDADDEDDEGEGEAARARSGRRLPNPGASVGTPSGAAPAAAVATSVMEMAEQLAGRVLQALAQWADDTAAHSHGSLAEAHRAHALGAALEAQAAAAGSAGPQPLAQLLEPAASPHPGDSEWVQVPPHMLALLTLPLGPTARWDPSATGSGSPEEAVSTLWKWAHGHPGPGAALMDAYMGAWGCLFAYLERCAHPALRHAVGATLLSHILARVGQSAASLRLPTTPALATRAAFTPTGSRVPWSAHPLGPWGSLATRYWAAALRLLTPAVRTWWEGQESTIQRWAESYTSHAISPSLIPLDLEVAAQAVQDREGLRVVPLSSSRELNAIFSCSGAILEVVFRLHPAHPLRSPTLDCIRREGIPEPTWRRWALGLMTLLSHQGGSLHQAISNLASTFEKHFEGVEECPICYTVISYPQKELPNAQCKTCHKKFHSSCLVLQMVLQLQQVHLPTLRVTLLKSVSPVSCFPLWFARLMQPQTTEQQQRVPPARGPRKNKKAIRENSTLTYLLRCLVGSEVVIEMLKGECVRGILDETDKAMNLVLHDVHIGDSPESPTYPIMYVNSRWIRYFHLPDAFNARKFLTKKHNWLQSLARRAKPGSYRRKTPAG</sequence>
<comment type="catalytic activity">
    <reaction evidence="1">
        <text>S-ubiquitinyl-[E2 ubiquitin-conjugating enzyme]-L-cysteine + [acceptor protein]-L-lysine = [E2 ubiquitin-conjugating enzyme]-L-cysteine + N(6)-ubiquitinyl-[acceptor protein]-L-lysine.</text>
        <dbReference type="EC" id="2.3.2.27"/>
    </reaction>
</comment>
<dbReference type="Pfam" id="PF01423">
    <property type="entry name" value="LSM"/>
    <property type="match status" value="1"/>
</dbReference>
<dbReference type="InterPro" id="IPR054478">
    <property type="entry name" value="LTN1_UBC"/>
</dbReference>
<dbReference type="PANTHER" id="PTHR12389:SF0">
    <property type="entry name" value="E3 UBIQUITIN-PROTEIN LIGASE LISTERIN"/>
    <property type="match status" value="1"/>
</dbReference>
<evidence type="ECO:0000313" key="5">
    <source>
        <dbReference type="EMBL" id="KAJ4461222.1"/>
    </source>
</evidence>
<feature type="region of interest" description="Disordered" evidence="2">
    <location>
        <begin position="1135"/>
        <end position="1170"/>
    </location>
</feature>
<evidence type="ECO:0000313" key="6">
    <source>
        <dbReference type="Proteomes" id="UP001141327"/>
    </source>
</evidence>
<dbReference type="Proteomes" id="UP001141327">
    <property type="component" value="Unassembled WGS sequence"/>
</dbReference>
<comment type="function">
    <text evidence="1">E3 ubiquitin-protein ligase. Component of the ribosome quality control complex (RQC), a ribosome-associated complex that mediates ubiquitination and extraction of incompletely synthesized nascent chains for proteasomal degradation.</text>
</comment>
<feature type="compositionally biased region" description="Low complexity" evidence="2">
    <location>
        <begin position="107"/>
        <end position="121"/>
    </location>
</feature>
<proteinExistence type="inferred from homology"/>
<gene>
    <name evidence="5" type="ORF">PAPYR_2249</name>
</gene>
<evidence type="ECO:0000259" key="3">
    <source>
        <dbReference type="Pfam" id="PF01423"/>
    </source>
</evidence>
<dbReference type="Pfam" id="PF23009">
    <property type="entry name" value="UBC_like"/>
    <property type="match status" value="1"/>
</dbReference>
<feature type="compositionally biased region" description="Acidic residues" evidence="2">
    <location>
        <begin position="1135"/>
        <end position="1146"/>
    </location>
</feature>
<dbReference type="PANTHER" id="PTHR12389">
    <property type="entry name" value="ZINC FINGER PROTEIN 294"/>
    <property type="match status" value="1"/>
</dbReference>